<name>A0A5N6ERQ7_9EURO</name>
<reference evidence="1 2" key="1">
    <citation type="submission" date="2019-04" db="EMBL/GenBank/DDBJ databases">
        <title>Fungal friends and foes A comparative genomics study of 23 Aspergillus species from section Flavi.</title>
        <authorList>
            <consortium name="DOE Joint Genome Institute"/>
            <person name="Kjaerbolling I."/>
            <person name="Vesth T.C."/>
            <person name="Frisvad J.C."/>
            <person name="Nybo J.L."/>
            <person name="Theobald S."/>
            <person name="Kildgaard S."/>
            <person name="Petersen T.I."/>
            <person name="Kuo A."/>
            <person name="Sato A."/>
            <person name="Lyhne E.K."/>
            <person name="Kogle M.E."/>
            <person name="Wiebenga A."/>
            <person name="Kun R.S."/>
            <person name="Lubbers R.J."/>
            <person name="Makela M.R."/>
            <person name="Barry K."/>
            <person name="Chovatia M."/>
            <person name="Clum A."/>
            <person name="Daum C."/>
            <person name="Haridas S."/>
            <person name="He G."/>
            <person name="LaButti K."/>
            <person name="Lipzen A."/>
            <person name="Mondo S."/>
            <person name="Pangilinan J."/>
            <person name="Riley R."/>
            <person name="Salamov A."/>
            <person name="Simmons B.A."/>
            <person name="Magnuson J.K."/>
            <person name="Henrissat B."/>
            <person name="Mortensen U.H."/>
            <person name="Larsen T.O."/>
            <person name="De vries R.P."/>
            <person name="Grigoriev I.V."/>
            <person name="Machida M."/>
            <person name="Baker S.E."/>
            <person name="Andersen M.R."/>
        </authorList>
    </citation>
    <scope>NUCLEOTIDE SEQUENCE [LARGE SCALE GENOMIC DNA]</scope>
    <source>
        <strain evidence="1 2">CBS 126849</strain>
    </source>
</reference>
<gene>
    <name evidence="1" type="ORF">BDV33DRAFT_108124</name>
</gene>
<dbReference type="EMBL" id="ML733438">
    <property type="protein sequence ID" value="KAB8219424.1"/>
    <property type="molecule type" value="Genomic_DNA"/>
</dbReference>
<sequence length="156" mass="17090">MPTKHPMNYTSLDDEQAISWNMRNISLPTLGDSTAGCSINFALDSVAPTDTERFQLGYWEPSQPSRNYNVTSAFAASDCGSPTLYGVVIEGDVLRNNSVKASKAVAFACSRLLSQQTHPPFGVLVCLTSTQNPMSTQNLKLFRFLYNIALSIYPKG</sequence>
<accession>A0A5N6ERQ7</accession>
<evidence type="ECO:0000313" key="2">
    <source>
        <dbReference type="Proteomes" id="UP000326799"/>
    </source>
</evidence>
<keyword evidence="2" id="KW-1185">Reference proteome</keyword>
<dbReference type="AlphaFoldDB" id="A0A5N6ERQ7"/>
<evidence type="ECO:0000313" key="1">
    <source>
        <dbReference type="EMBL" id="KAB8219424.1"/>
    </source>
</evidence>
<proteinExistence type="predicted"/>
<protein>
    <submittedName>
        <fullName evidence="1">Uncharacterized protein</fullName>
    </submittedName>
</protein>
<dbReference type="Proteomes" id="UP000326799">
    <property type="component" value="Unassembled WGS sequence"/>
</dbReference>
<organism evidence="1 2">
    <name type="scientific">Aspergillus novoparasiticus</name>
    <dbReference type="NCBI Taxonomy" id="986946"/>
    <lineage>
        <taxon>Eukaryota</taxon>
        <taxon>Fungi</taxon>
        <taxon>Dikarya</taxon>
        <taxon>Ascomycota</taxon>
        <taxon>Pezizomycotina</taxon>
        <taxon>Eurotiomycetes</taxon>
        <taxon>Eurotiomycetidae</taxon>
        <taxon>Eurotiales</taxon>
        <taxon>Aspergillaceae</taxon>
        <taxon>Aspergillus</taxon>
        <taxon>Aspergillus subgen. Circumdati</taxon>
    </lineage>
</organism>